<dbReference type="GO" id="GO:0031123">
    <property type="term" value="P:RNA 3'-end processing"/>
    <property type="evidence" value="ECO:0007669"/>
    <property type="project" value="TreeGrafter"/>
</dbReference>
<sequence>MKLQQEEHTKQMAHFAERKAILDAEKQQMEKKMADLNAHIDVLKEASTPRRNGSGTEEAAQWIKSKKMQRKGKVGKKKGASGVGKGSPRPAVQEAQGADASQECARPETESVHGGIPFSQLLKLLERVARCEEEIGTGPAADGADLKKRVDSLEAILGVASEGSIARAEAEKTRLAERAPLAPKTPEPREDEREKRWEAERARLAAIEAAKTPEERAAESSSSAEAGKARLATVAALNAVAQEANDWEVALAQMALSASRRQARTSRTAFVARLIEQLDLFSRSWLAQSANMSGPSLFVANNASLVVPFGSSASLLSGPASDVDLAVLLELPMEEQRRFVEALAQQPFASPFSAMVATPVPLARVPICNLRDPVSGLAVDVSAGNAIAIDNTLLIRTYMELDEQGRQLCVLVKAWAKARRISSTRNNTPSSYAWVLLAICHLQSCQPPVLPCLQSPEYAAAAATLARVDGMAGTCWVENTTLTHDGHCVSYAFCGSAAAARTMWRPGAAVTLAGGGKRLAELLRGFFDTAAQLANGAAAAPSYLAACASAGGFRPLPSCRCFDSGRAQHFAIEDPLEPHRDLGGMVTPATLATMQGEIARARDLLGAALPNVRQSRPRARPSRREIDAWLDTLLEQRP</sequence>
<feature type="domain" description="Poly(A) RNA polymerase mitochondrial-like central palm" evidence="2">
    <location>
        <begin position="304"/>
        <end position="399"/>
    </location>
</feature>
<accession>A0A0D3IX43</accession>
<name>A0A0D3IX43_EMIH1</name>
<dbReference type="HOGENOM" id="CLU_429268_0_0_1"/>
<dbReference type="Gene3D" id="1.10.1410.10">
    <property type="match status" value="1"/>
</dbReference>
<dbReference type="Pfam" id="PF22600">
    <property type="entry name" value="MTPAP-like_central"/>
    <property type="match status" value="1"/>
</dbReference>
<dbReference type="PANTHER" id="PTHR12271:SF40">
    <property type="entry name" value="POLY(A) RNA POLYMERASE GLD2"/>
    <property type="match status" value="1"/>
</dbReference>
<dbReference type="Gene3D" id="3.30.460.10">
    <property type="entry name" value="Beta Polymerase, domain 2"/>
    <property type="match status" value="1"/>
</dbReference>
<dbReference type="RefSeq" id="XP_005768257.1">
    <property type="nucleotide sequence ID" value="XM_005768200.1"/>
</dbReference>
<evidence type="ECO:0000259" key="2">
    <source>
        <dbReference type="Pfam" id="PF22600"/>
    </source>
</evidence>
<proteinExistence type="predicted"/>
<dbReference type="GO" id="GO:0016779">
    <property type="term" value="F:nucleotidyltransferase activity"/>
    <property type="evidence" value="ECO:0007669"/>
    <property type="project" value="TreeGrafter"/>
</dbReference>
<dbReference type="EnsemblProtists" id="EOD15828">
    <property type="protein sequence ID" value="EOD15828"/>
    <property type="gene ID" value="EMIHUDRAFT_245544"/>
</dbReference>
<feature type="compositionally biased region" description="Basic and acidic residues" evidence="1">
    <location>
        <begin position="186"/>
        <end position="196"/>
    </location>
</feature>
<feature type="compositionally biased region" description="Basic and acidic residues" evidence="1">
    <location>
        <begin position="168"/>
        <end position="177"/>
    </location>
</feature>
<dbReference type="GeneID" id="17261977"/>
<dbReference type="CDD" id="cd05402">
    <property type="entry name" value="NT_PAP_TUTase"/>
    <property type="match status" value="1"/>
</dbReference>
<dbReference type="PANTHER" id="PTHR12271">
    <property type="entry name" value="POLY A POLYMERASE CID PAP -RELATED"/>
    <property type="match status" value="1"/>
</dbReference>
<dbReference type="KEGG" id="ehx:EMIHUDRAFT_245544"/>
<dbReference type="SUPFAM" id="SSF81301">
    <property type="entry name" value="Nucleotidyltransferase"/>
    <property type="match status" value="1"/>
</dbReference>
<dbReference type="Proteomes" id="UP000013827">
    <property type="component" value="Unassembled WGS sequence"/>
</dbReference>
<evidence type="ECO:0000313" key="4">
    <source>
        <dbReference type="Proteomes" id="UP000013827"/>
    </source>
</evidence>
<dbReference type="PaxDb" id="2903-EOD15828"/>
<dbReference type="InterPro" id="IPR054708">
    <property type="entry name" value="MTPAP-like_central"/>
</dbReference>
<keyword evidence="4" id="KW-1185">Reference proteome</keyword>
<organism evidence="3 4">
    <name type="scientific">Emiliania huxleyi (strain CCMP1516)</name>
    <dbReference type="NCBI Taxonomy" id="280463"/>
    <lineage>
        <taxon>Eukaryota</taxon>
        <taxon>Haptista</taxon>
        <taxon>Haptophyta</taxon>
        <taxon>Prymnesiophyceae</taxon>
        <taxon>Isochrysidales</taxon>
        <taxon>Noelaerhabdaceae</taxon>
        <taxon>Emiliania</taxon>
    </lineage>
</organism>
<reference evidence="3" key="2">
    <citation type="submission" date="2024-10" db="UniProtKB">
        <authorList>
            <consortium name="EnsemblProtists"/>
        </authorList>
    </citation>
    <scope>IDENTIFICATION</scope>
</reference>
<feature type="compositionally biased region" description="Basic residues" evidence="1">
    <location>
        <begin position="64"/>
        <end position="79"/>
    </location>
</feature>
<dbReference type="eggNOG" id="KOG2277">
    <property type="taxonomic scope" value="Eukaryota"/>
</dbReference>
<dbReference type="AlphaFoldDB" id="A0A0D3IX43"/>
<dbReference type="InterPro" id="IPR043519">
    <property type="entry name" value="NT_sf"/>
</dbReference>
<feature type="region of interest" description="Disordered" evidence="1">
    <location>
        <begin position="44"/>
        <end position="117"/>
    </location>
</feature>
<feature type="region of interest" description="Disordered" evidence="1">
    <location>
        <begin position="167"/>
        <end position="196"/>
    </location>
</feature>
<evidence type="ECO:0000313" key="3">
    <source>
        <dbReference type="EnsemblProtists" id="EOD15828"/>
    </source>
</evidence>
<dbReference type="SUPFAM" id="SSF81631">
    <property type="entry name" value="PAP/OAS1 substrate-binding domain"/>
    <property type="match status" value="1"/>
</dbReference>
<dbReference type="OMA" id="ECARPET"/>
<reference evidence="4" key="1">
    <citation type="journal article" date="2013" name="Nature">
        <title>Pan genome of the phytoplankton Emiliania underpins its global distribution.</title>
        <authorList>
            <person name="Read B.A."/>
            <person name="Kegel J."/>
            <person name="Klute M.J."/>
            <person name="Kuo A."/>
            <person name="Lefebvre S.C."/>
            <person name="Maumus F."/>
            <person name="Mayer C."/>
            <person name="Miller J."/>
            <person name="Monier A."/>
            <person name="Salamov A."/>
            <person name="Young J."/>
            <person name="Aguilar M."/>
            <person name="Claverie J.M."/>
            <person name="Frickenhaus S."/>
            <person name="Gonzalez K."/>
            <person name="Herman E.K."/>
            <person name="Lin Y.C."/>
            <person name="Napier J."/>
            <person name="Ogata H."/>
            <person name="Sarno A.F."/>
            <person name="Shmutz J."/>
            <person name="Schroeder D."/>
            <person name="de Vargas C."/>
            <person name="Verret F."/>
            <person name="von Dassow P."/>
            <person name="Valentin K."/>
            <person name="Van de Peer Y."/>
            <person name="Wheeler G."/>
            <person name="Dacks J.B."/>
            <person name="Delwiche C.F."/>
            <person name="Dyhrman S.T."/>
            <person name="Glockner G."/>
            <person name="John U."/>
            <person name="Richards T."/>
            <person name="Worden A.Z."/>
            <person name="Zhang X."/>
            <person name="Grigoriev I.V."/>
            <person name="Allen A.E."/>
            <person name="Bidle K."/>
            <person name="Borodovsky M."/>
            <person name="Bowler C."/>
            <person name="Brownlee C."/>
            <person name="Cock J.M."/>
            <person name="Elias M."/>
            <person name="Gladyshev V.N."/>
            <person name="Groth M."/>
            <person name="Guda C."/>
            <person name="Hadaegh A."/>
            <person name="Iglesias-Rodriguez M.D."/>
            <person name="Jenkins J."/>
            <person name="Jones B.M."/>
            <person name="Lawson T."/>
            <person name="Leese F."/>
            <person name="Lindquist E."/>
            <person name="Lobanov A."/>
            <person name="Lomsadze A."/>
            <person name="Malik S.B."/>
            <person name="Marsh M.E."/>
            <person name="Mackinder L."/>
            <person name="Mock T."/>
            <person name="Mueller-Roeber B."/>
            <person name="Pagarete A."/>
            <person name="Parker M."/>
            <person name="Probert I."/>
            <person name="Quesneville H."/>
            <person name="Raines C."/>
            <person name="Rensing S.A."/>
            <person name="Riano-Pachon D.M."/>
            <person name="Richier S."/>
            <person name="Rokitta S."/>
            <person name="Shiraiwa Y."/>
            <person name="Soanes D.M."/>
            <person name="van der Giezen M."/>
            <person name="Wahlund T.M."/>
            <person name="Williams B."/>
            <person name="Wilson W."/>
            <person name="Wolfe G."/>
            <person name="Wurch L.L."/>
        </authorList>
    </citation>
    <scope>NUCLEOTIDE SEQUENCE</scope>
</reference>
<evidence type="ECO:0000256" key="1">
    <source>
        <dbReference type="SAM" id="MobiDB-lite"/>
    </source>
</evidence>
<protein>
    <recommendedName>
        <fullName evidence="2">Poly(A) RNA polymerase mitochondrial-like central palm domain-containing protein</fullName>
    </recommendedName>
</protein>
<dbReference type="STRING" id="2903.R1BZY0"/>